<evidence type="ECO:0000313" key="2">
    <source>
        <dbReference type="Proteomes" id="UP000011770"/>
    </source>
</evidence>
<evidence type="ECO:0000313" key="1">
    <source>
        <dbReference type="EMBL" id="EMF80894.1"/>
    </source>
</evidence>
<reference evidence="1 2" key="1">
    <citation type="submission" date="2013-01" db="EMBL/GenBank/DDBJ databases">
        <authorList>
            <person name="Harkins D.M."/>
            <person name="Durkin A.S."/>
            <person name="Brinkac L.M."/>
            <person name="Haft D.H."/>
            <person name="Selengut J.D."/>
            <person name="Sanka R."/>
            <person name="DePew J."/>
            <person name="Purushe J."/>
            <person name="Tulsiani S.M."/>
            <person name="Graham G.C."/>
            <person name="Burns M.-A."/>
            <person name="Dohnt M.F."/>
            <person name="Smythe L.D."/>
            <person name="McKay D.B."/>
            <person name="Craig S.B."/>
            <person name="Vinetz J.M."/>
            <person name="Sutton G.G."/>
            <person name="Nierman W.C."/>
            <person name="Fouts D.E."/>
        </authorList>
    </citation>
    <scope>NUCLEOTIDE SEQUENCE [LARGE SCALE GENOMIC DNA]</scope>
    <source>
        <strain evidence="1 2">LT2116</strain>
    </source>
</reference>
<comment type="caution">
    <text evidence="1">The sequence shown here is derived from an EMBL/GenBank/DDBJ whole genome shotgun (WGS) entry which is preliminary data.</text>
</comment>
<organism evidence="1 2">
    <name type="scientific">Leptospira weilii serovar Topaz str. LT2116</name>
    <dbReference type="NCBI Taxonomy" id="1088540"/>
    <lineage>
        <taxon>Bacteria</taxon>
        <taxon>Pseudomonadati</taxon>
        <taxon>Spirochaetota</taxon>
        <taxon>Spirochaetia</taxon>
        <taxon>Leptospirales</taxon>
        <taxon>Leptospiraceae</taxon>
        <taxon>Leptospira</taxon>
    </lineage>
</organism>
<protein>
    <submittedName>
        <fullName evidence="1">Uncharacterized protein</fullName>
    </submittedName>
</protein>
<dbReference type="Proteomes" id="UP000011770">
    <property type="component" value="Unassembled WGS sequence"/>
</dbReference>
<accession>M3G4J6</accession>
<dbReference type="EMBL" id="AHOR02000044">
    <property type="protein sequence ID" value="EMF80894.1"/>
    <property type="molecule type" value="Genomic_DNA"/>
</dbReference>
<gene>
    <name evidence="1" type="ORF">LEP1GSC188_3107</name>
</gene>
<name>M3G4J6_9LEPT</name>
<proteinExistence type="predicted"/>
<sequence length="76" mass="9145">METLTLDELRELSYFVRSKKDGVREQIVDVKMILGFEGTDQENFSKILKYYEQEFSRFEVIETKLEKMKTVLWDAE</sequence>
<dbReference type="AlphaFoldDB" id="M3G4J6"/>